<keyword evidence="1 6" id="KW-0732">Signal</keyword>
<proteinExistence type="predicted"/>
<protein>
    <submittedName>
        <fullName evidence="8">T-cell receptor alpha/delta variable 1</fullName>
    </submittedName>
</protein>
<keyword evidence="5" id="KW-1279">T cell receptor</keyword>
<dbReference type="InterPro" id="IPR003599">
    <property type="entry name" value="Ig_sub"/>
</dbReference>
<dbReference type="PANTHER" id="PTHR19367">
    <property type="entry name" value="T-CELL RECEPTOR ALPHA CHAIN V REGION"/>
    <property type="match status" value="1"/>
</dbReference>
<dbReference type="SMART" id="SM00406">
    <property type="entry name" value="IGv"/>
    <property type="match status" value="1"/>
</dbReference>
<dbReference type="PROSITE" id="PS50835">
    <property type="entry name" value="IG_LIKE"/>
    <property type="match status" value="1"/>
</dbReference>
<feature type="signal peptide" evidence="6">
    <location>
        <begin position="1"/>
        <end position="18"/>
    </location>
</feature>
<dbReference type="SMART" id="SM00409">
    <property type="entry name" value="IG"/>
    <property type="match status" value="1"/>
</dbReference>
<evidence type="ECO:0000256" key="4">
    <source>
        <dbReference type="ARBA" id="ARBA00023319"/>
    </source>
</evidence>
<evidence type="ECO:0000256" key="6">
    <source>
        <dbReference type="SAM" id="SignalP"/>
    </source>
</evidence>
<keyword evidence="5" id="KW-0391">Immunity</keyword>
<evidence type="ECO:0000256" key="1">
    <source>
        <dbReference type="ARBA" id="ARBA00022729"/>
    </source>
</evidence>
<evidence type="ECO:0000313" key="8">
    <source>
        <dbReference type="Ensembl" id="ENSSANP00000056290.1"/>
    </source>
</evidence>
<dbReference type="GO" id="GO:0042101">
    <property type="term" value="C:T cell receptor complex"/>
    <property type="evidence" value="ECO:0007669"/>
    <property type="project" value="UniProtKB-KW"/>
</dbReference>
<reference evidence="8" key="1">
    <citation type="submission" date="2025-08" db="UniProtKB">
        <authorList>
            <consortium name="Ensembl"/>
        </authorList>
    </citation>
    <scope>IDENTIFICATION</scope>
</reference>
<dbReference type="InterPro" id="IPR013783">
    <property type="entry name" value="Ig-like_fold"/>
</dbReference>
<dbReference type="InterPro" id="IPR051287">
    <property type="entry name" value="TCR_variable_region"/>
</dbReference>
<dbReference type="Proteomes" id="UP000472260">
    <property type="component" value="Unassembled WGS sequence"/>
</dbReference>
<dbReference type="InterPro" id="IPR007110">
    <property type="entry name" value="Ig-like_dom"/>
</dbReference>
<dbReference type="Ensembl" id="ENSSANT00000059899.1">
    <property type="protein sequence ID" value="ENSSANP00000056290.1"/>
    <property type="gene ID" value="ENSSANG00000028225.1"/>
</dbReference>
<reference evidence="8" key="2">
    <citation type="submission" date="2025-09" db="UniProtKB">
        <authorList>
            <consortium name="Ensembl"/>
        </authorList>
    </citation>
    <scope>IDENTIFICATION</scope>
</reference>
<dbReference type="PANTHER" id="PTHR19367:SF18">
    <property type="entry name" value="T CELL RECEPTOR ALPHA VARIABLE 16"/>
    <property type="match status" value="1"/>
</dbReference>
<evidence type="ECO:0000256" key="3">
    <source>
        <dbReference type="ARBA" id="ARBA00023170"/>
    </source>
</evidence>
<name>A0A671PJC7_9TELE</name>
<dbReference type="Gene3D" id="2.60.40.10">
    <property type="entry name" value="Immunoglobulins"/>
    <property type="match status" value="1"/>
</dbReference>
<dbReference type="InterPro" id="IPR036179">
    <property type="entry name" value="Ig-like_dom_sf"/>
</dbReference>
<dbReference type="AlphaFoldDB" id="A0A671PJC7"/>
<dbReference type="Pfam" id="PF07686">
    <property type="entry name" value="V-set"/>
    <property type="match status" value="1"/>
</dbReference>
<dbReference type="InterPro" id="IPR013106">
    <property type="entry name" value="Ig_V-set"/>
</dbReference>
<feature type="domain" description="Ig-like" evidence="7">
    <location>
        <begin position="23"/>
        <end position="125"/>
    </location>
</feature>
<dbReference type="GO" id="GO:0002250">
    <property type="term" value="P:adaptive immune response"/>
    <property type="evidence" value="ECO:0007669"/>
    <property type="project" value="UniProtKB-KW"/>
</dbReference>
<keyword evidence="3" id="KW-0675">Receptor</keyword>
<feature type="chain" id="PRO_5025459131" evidence="6">
    <location>
        <begin position="19"/>
        <end position="131"/>
    </location>
</feature>
<evidence type="ECO:0000259" key="7">
    <source>
        <dbReference type="PROSITE" id="PS50835"/>
    </source>
</evidence>
<accession>A0A671PJC7</accession>
<keyword evidence="9" id="KW-1185">Reference proteome</keyword>
<organism evidence="8 9">
    <name type="scientific">Sinocyclocheilus anshuiensis</name>
    <dbReference type="NCBI Taxonomy" id="1608454"/>
    <lineage>
        <taxon>Eukaryota</taxon>
        <taxon>Metazoa</taxon>
        <taxon>Chordata</taxon>
        <taxon>Craniata</taxon>
        <taxon>Vertebrata</taxon>
        <taxon>Euteleostomi</taxon>
        <taxon>Actinopterygii</taxon>
        <taxon>Neopterygii</taxon>
        <taxon>Teleostei</taxon>
        <taxon>Ostariophysi</taxon>
        <taxon>Cypriniformes</taxon>
        <taxon>Cyprinidae</taxon>
        <taxon>Cyprininae</taxon>
        <taxon>Sinocyclocheilus</taxon>
    </lineage>
</organism>
<evidence type="ECO:0000256" key="5">
    <source>
        <dbReference type="ARBA" id="ARBA00043266"/>
    </source>
</evidence>
<sequence>MFFLCLFILFNYFGETTGYSIKPDKNTTELMEDTNITLSCIYEGSIDSLHWYQQKPGSRPEFLIMIDEASKYVTKANPPFPRLSTKLDKIQKRVHLEISSAAVTDSAMYYCALRPTVTGNTRTLYKNPYCM</sequence>
<evidence type="ECO:0000256" key="2">
    <source>
        <dbReference type="ARBA" id="ARBA00023130"/>
    </source>
</evidence>
<keyword evidence="4" id="KW-0393">Immunoglobulin domain</keyword>
<keyword evidence="2" id="KW-1064">Adaptive immunity</keyword>
<dbReference type="SUPFAM" id="SSF48726">
    <property type="entry name" value="Immunoglobulin"/>
    <property type="match status" value="1"/>
</dbReference>
<evidence type="ECO:0000313" key="9">
    <source>
        <dbReference type="Proteomes" id="UP000472260"/>
    </source>
</evidence>